<protein>
    <submittedName>
        <fullName evidence="1">BrnT family toxin</fullName>
    </submittedName>
</protein>
<dbReference type="InterPro" id="IPR038573">
    <property type="entry name" value="BrnT_sf"/>
</dbReference>
<evidence type="ECO:0000313" key="1">
    <source>
        <dbReference type="EMBL" id="UTO28724.1"/>
    </source>
</evidence>
<name>A0ABY5ETJ4_9HYPH</name>
<dbReference type="RefSeq" id="WP_254770607.1">
    <property type="nucleotide sequence ID" value="NZ_CP101114.1"/>
</dbReference>
<keyword evidence="2" id="KW-1185">Reference proteome</keyword>
<dbReference type="Pfam" id="PF04365">
    <property type="entry name" value="BrnT_toxin"/>
    <property type="match status" value="1"/>
</dbReference>
<proteinExistence type="predicted"/>
<organism evidence="1 2">
    <name type="scientific">Bartonella harrusi</name>
    <dbReference type="NCBI Taxonomy" id="2961895"/>
    <lineage>
        <taxon>Bacteria</taxon>
        <taxon>Pseudomonadati</taxon>
        <taxon>Pseudomonadota</taxon>
        <taxon>Alphaproteobacteria</taxon>
        <taxon>Hyphomicrobiales</taxon>
        <taxon>Bartonellaceae</taxon>
        <taxon>Bartonella</taxon>
    </lineage>
</organism>
<reference evidence="1" key="1">
    <citation type="submission" date="2022-07" db="EMBL/GenBank/DDBJ databases">
        <title>First report of Bartonella spp. in marsupials in Brazil, with a description of Bartonella harrusi sp. nov. and new proposal for taxonomic reclassification of species of the genus Bartonella.</title>
        <authorList>
            <person name="Amaral R.B."/>
        </authorList>
    </citation>
    <scope>NUCLEOTIDE SEQUENCE</scope>
    <source>
        <strain evidence="1">117A</strain>
    </source>
</reference>
<dbReference type="EMBL" id="CP101114">
    <property type="protein sequence ID" value="UTO28724.1"/>
    <property type="molecule type" value="Genomic_DNA"/>
</dbReference>
<accession>A0ABY5ETJ4</accession>
<dbReference type="InterPro" id="IPR007460">
    <property type="entry name" value="BrnT_toxin"/>
</dbReference>
<dbReference type="Gene3D" id="3.10.450.530">
    <property type="entry name" value="Ribonuclease toxin, BrnT, of type II toxin-antitoxin system"/>
    <property type="match status" value="1"/>
</dbReference>
<sequence>MKIRFEWDKTKAKSNLRKHHVSFEIAARVFADPFAMVRQDRIENGEYRWQTLGLVDGFLLLLVAHTVHDDKEGIEVIRIISARRANSKERKRYEEESSL</sequence>
<evidence type="ECO:0000313" key="2">
    <source>
        <dbReference type="Proteomes" id="UP001059475"/>
    </source>
</evidence>
<dbReference type="Proteomes" id="UP001059475">
    <property type="component" value="Chromosome"/>
</dbReference>
<gene>
    <name evidence="1" type="ORF">NMK50_01505</name>
</gene>